<protein>
    <recommendedName>
        <fullName evidence="3">DUF4440 domain-containing protein</fullName>
    </recommendedName>
</protein>
<dbReference type="EMBL" id="NIGF01000001">
    <property type="protein sequence ID" value="PQV65401.1"/>
    <property type="molecule type" value="Genomic_DNA"/>
</dbReference>
<evidence type="ECO:0000313" key="2">
    <source>
        <dbReference type="Proteomes" id="UP000237684"/>
    </source>
</evidence>
<dbReference type="AlphaFoldDB" id="A0A2S8SX71"/>
<gene>
    <name evidence="1" type="ORF">B1R32_101141</name>
</gene>
<organism evidence="1 2">
    <name type="scientific">Abditibacterium utsteinense</name>
    <dbReference type="NCBI Taxonomy" id="1960156"/>
    <lineage>
        <taxon>Bacteria</taxon>
        <taxon>Pseudomonadati</taxon>
        <taxon>Abditibacteriota</taxon>
        <taxon>Abditibacteriia</taxon>
        <taxon>Abditibacteriales</taxon>
        <taxon>Abditibacteriaceae</taxon>
        <taxon>Abditibacterium</taxon>
    </lineage>
</organism>
<proteinExistence type="predicted"/>
<dbReference type="OrthoDB" id="7630482at2"/>
<evidence type="ECO:0000313" key="1">
    <source>
        <dbReference type="EMBL" id="PQV65401.1"/>
    </source>
</evidence>
<reference evidence="1 2" key="1">
    <citation type="journal article" date="2018" name="Syst. Appl. Microbiol.">
        <title>Abditibacterium utsteinense sp. nov., the first cultivated member of candidate phylum FBP, isolated from ice-free Antarctic soil samples.</title>
        <authorList>
            <person name="Tahon G."/>
            <person name="Tytgat B."/>
            <person name="Lebbe L."/>
            <person name="Carlier A."/>
            <person name="Willems A."/>
        </authorList>
    </citation>
    <scope>NUCLEOTIDE SEQUENCE [LARGE SCALE GENOMIC DNA]</scope>
    <source>
        <strain evidence="1 2">LMG 29911</strain>
    </source>
</reference>
<evidence type="ECO:0008006" key="3">
    <source>
        <dbReference type="Google" id="ProtNLM"/>
    </source>
</evidence>
<accession>A0A2S8SX71</accession>
<keyword evidence="2" id="KW-1185">Reference proteome</keyword>
<name>A0A2S8SX71_9BACT</name>
<dbReference type="RefSeq" id="WP_105482141.1">
    <property type="nucleotide sequence ID" value="NZ_NIGF01000001.1"/>
</dbReference>
<dbReference type="InParanoid" id="A0A2S8SX71"/>
<sequence length="155" mass="17224">MRKFFPILALLILVVGGVLLWRWTHPKLSDEEQIAANLNGICEGAKARSPRAITDYLSKDFKAGDTTKSELQNSLVAGILQYRVIDLKISSVKTSVLRASLGEGVTASSEGQFLLSLKSEYNSQPQIQTGKFDLKWRKIDGEWKVITAQGELPQF</sequence>
<comment type="caution">
    <text evidence="1">The sequence shown here is derived from an EMBL/GenBank/DDBJ whole genome shotgun (WGS) entry which is preliminary data.</text>
</comment>
<dbReference type="Proteomes" id="UP000237684">
    <property type="component" value="Unassembled WGS sequence"/>
</dbReference>